<keyword evidence="3" id="KW-1185">Reference proteome</keyword>
<proteinExistence type="predicted"/>
<organism evidence="2 3">
    <name type="scientific">Nocardia rhizosphaerihabitans</name>
    <dbReference type="NCBI Taxonomy" id="1691570"/>
    <lineage>
        <taxon>Bacteria</taxon>
        <taxon>Bacillati</taxon>
        <taxon>Actinomycetota</taxon>
        <taxon>Actinomycetes</taxon>
        <taxon>Mycobacteriales</taxon>
        <taxon>Nocardiaceae</taxon>
        <taxon>Nocardia</taxon>
    </lineage>
</organism>
<comment type="caution">
    <text evidence="2">The sequence shown here is derived from an EMBL/GenBank/DDBJ whole genome shotgun (WGS) entry which is preliminary data.</text>
</comment>
<dbReference type="Proteomes" id="UP000658127">
    <property type="component" value="Unassembled WGS sequence"/>
</dbReference>
<feature type="compositionally biased region" description="Low complexity" evidence="1">
    <location>
        <begin position="60"/>
        <end position="73"/>
    </location>
</feature>
<feature type="compositionally biased region" description="Basic and acidic residues" evidence="1">
    <location>
        <begin position="1"/>
        <end position="39"/>
    </location>
</feature>
<sequence>MDIERGNTKHGPAHDEELAEELDRALRGTGRVEDWREPEPLSDDDTETDIRSDYRKRGFPDPAAAQSPPAAQAKVDGDDRRSAPLIEIRGLTDLPNAVVAAAFQTAARVRHARVFHPRGIRLAGRFRPTQKYEPWFGAGDRAVIARLSKGLGSPVGVPDVLGLAFRVLDRDDHPWDFALATTGRGTLGRFVFTPARGWSTACFGSLLPYRFGDASPAWLFAEPLDAEALPNTASLQAVGDYLDGQVIRYTLTADGLGSPAETIGELDLRRAEPGEHRTDFFDPVLNHPAEVALVPNVVNRIRESAYTGSRRGRDDEGSQPPA</sequence>
<dbReference type="SUPFAM" id="SSF56634">
    <property type="entry name" value="Heme-dependent catalase-like"/>
    <property type="match status" value="1"/>
</dbReference>
<dbReference type="RefSeq" id="WP_229739901.1">
    <property type="nucleotide sequence ID" value="NZ_BMNE01000003.1"/>
</dbReference>
<feature type="compositionally biased region" description="Basic and acidic residues" evidence="1">
    <location>
        <begin position="48"/>
        <end position="59"/>
    </location>
</feature>
<evidence type="ECO:0008006" key="4">
    <source>
        <dbReference type="Google" id="ProtNLM"/>
    </source>
</evidence>
<protein>
    <recommendedName>
        <fullName evidence="4">Phosphodiesterase</fullName>
    </recommendedName>
</protein>
<dbReference type="EMBL" id="BMNE01000003">
    <property type="protein sequence ID" value="GGN82921.1"/>
    <property type="molecule type" value="Genomic_DNA"/>
</dbReference>
<dbReference type="InterPro" id="IPR020835">
    <property type="entry name" value="Catalase_sf"/>
</dbReference>
<accession>A0ABQ2KHB8</accession>
<reference evidence="3" key="1">
    <citation type="journal article" date="2019" name="Int. J. Syst. Evol. Microbiol.">
        <title>The Global Catalogue of Microorganisms (GCM) 10K type strain sequencing project: providing services to taxonomists for standard genome sequencing and annotation.</title>
        <authorList>
            <consortium name="The Broad Institute Genomics Platform"/>
            <consortium name="The Broad Institute Genome Sequencing Center for Infectious Disease"/>
            <person name="Wu L."/>
            <person name="Ma J."/>
        </authorList>
    </citation>
    <scope>NUCLEOTIDE SEQUENCE [LARGE SCALE GENOMIC DNA]</scope>
    <source>
        <strain evidence="3">CGMCC 4.7329</strain>
    </source>
</reference>
<evidence type="ECO:0000256" key="1">
    <source>
        <dbReference type="SAM" id="MobiDB-lite"/>
    </source>
</evidence>
<evidence type="ECO:0000313" key="3">
    <source>
        <dbReference type="Proteomes" id="UP000658127"/>
    </source>
</evidence>
<evidence type="ECO:0000313" key="2">
    <source>
        <dbReference type="EMBL" id="GGN82921.1"/>
    </source>
</evidence>
<name>A0ABQ2KHB8_9NOCA</name>
<feature type="region of interest" description="Disordered" evidence="1">
    <location>
        <begin position="1"/>
        <end position="79"/>
    </location>
</feature>
<gene>
    <name evidence="2" type="ORF">GCM10011610_34850</name>
</gene>